<sequence>MSSSSSSASSTTSLSLLSSARSKDSSSAVAPPHIRYQTSPLSNMSSIEYQQQHQQESNNNITNTNTAGDSSSQMDYLEYLQKQPCHPPTYSAANASRNIRYPIYEQVETHQLPDYSPSINQVALVLRKVEWLSPYEPSPIRSWKNLVMELNSTQLNFYSIDNLPLLHRVKKSKTKKYYEFTPIENDFILNAVKKKPGDYLTTKRLVKSYSLQFAKFGLPVDYKKKNNCLRVRAETEQFIIHFHSIDEMISWSNYLSVGINVSLDIDTRPMPSDRTVPRRRRNRRCSSSNRNRSYSDSELIRRELTPTKRRSSFSGESSIRNKISRIFNRKKSNPSSFDIEELSKSFQQSSLTSSTTPSSSSSIPTSQHERSASLPNSTSLESSSEPVSRSPTDEAESIRNEMTTIREEEEEGEANSVHELHDEEDDESDEDEDDLSIHHTNQSAADMLFNDYQFNFHEKIWKPEHKIMTRRKFLKDSLRCIKLLPGDEEWVGKCLVRSSNPPKFETSNQIKSKSSKNKFVKEYIVGPQGLVSVCV</sequence>
<feature type="compositionally biased region" description="Low complexity" evidence="1">
    <location>
        <begin position="1"/>
        <end position="28"/>
    </location>
</feature>
<feature type="compositionally biased region" description="Acidic residues" evidence="1">
    <location>
        <begin position="422"/>
        <end position="434"/>
    </location>
</feature>
<proteinExistence type="predicted"/>
<dbReference type="PANTHER" id="PTHR37283:SF1">
    <property type="entry name" value="PH DOMAIN-CONTAINING PROTEIN YHR131C"/>
    <property type="match status" value="1"/>
</dbReference>
<dbReference type="STRING" id="683960.A0A1E3P9I9"/>
<dbReference type="AlphaFoldDB" id="A0A1E3P9I9"/>
<feature type="compositionally biased region" description="Basic and acidic residues" evidence="1">
    <location>
        <begin position="293"/>
        <end position="306"/>
    </location>
</feature>
<feature type="compositionally biased region" description="Low complexity" evidence="1">
    <location>
        <begin position="348"/>
        <end position="390"/>
    </location>
</feature>
<dbReference type="Gene3D" id="2.30.29.30">
    <property type="entry name" value="Pleckstrin-homology domain (PH domain)/Phosphotyrosine-binding domain (PTB)"/>
    <property type="match status" value="1"/>
</dbReference>
<feature type="region of interest" description="Disordered" evidence="1">
    <location>
        <begin position="1"/>
        <end position="70"/>
    </location>
</feature>
<dbReference type="InterPro" id="IPR011993">
    <property type="entry name" value="PH-like_dom_sf"/>
</dbReference>
<dbReference type="OrthoDB" id="5865767at2759"/>
<keyword evidence="3" id="KW-1185">Reference proteome</keyword>
<evidence type="ECO:0000313" key="2">
    <source>
        <dbReference type="EMBL" id="ODQ61884.1"/>
    </source>
</evidence>
<dbReference type="PANTHER" id="PTHR37283">
    <property type="entry name" value="PH DOMAIN-CONTAINING PROTEIN YHR131C"/>
    <property type="match status" value="1"/>
</dbReference>
<evidence type="ECO:0000313" key="3">
    <source>
        <dbReference type="Proteomes" id="UP000094112"/>
    </source>
</evidence>
<accession>A0A1E3P9I9</accession>
<protein>
    <recommendedName>
        <fullName evidence="4">PH domain-containing protein</fullName>
    </recommendedName>
</protein>
<name>A0A1E3P9I9_WICAA</name>
<dbReference type="Proteomes" id="UP000094112">
    <property type="component" value="Unassembled WGS sequence"/>
</dbReference>
<feature type="region of interest" description="Disordered" evidence="1">
    <location>
        <begin position="266"/>
        <end position="317"/>
    </location>
</feature>
<dbReference type="GeneID" id="30200154"/>
<dbReference type="SUPFAM" id="SSF50729">
    <property type="entry name" value="PH domain-like"/>
    <property type="match status" value="1"/>
</dbReference>
<dbReference type="EMBL" id="KV454208">
    <property type="protein sequence ID" value="ODQ61884.1"/>
    <property type="molecule type" value="Genomic_DNA"/>
</dbReference>
<organism evidence="2 3">
    <name type="scientific">Wickerhamomyces anomalus (strain ATCC 58044 / CBS 1984 / NCYC 433 / NRRL Y-366-8)</name>
    <name type="common">Yeast</name>
    <name type="synonym">Hansenula anomala</name>
    <dbReference type="NCBI Taxonomy" id="683960"/>
    <lineage>
        <taxon>Eukaryota</taxon>
        <taxon>Fungi</taxon>
        <taxon>Dikarya</taxon>
        <taxon>Ascomycota</taxon>
        <taxon>Saccharomycotina</taxon>
        <taxon>Saccharomycetes</taxon>
        <taxon>Phaffomycetales</taxon>
        <taxon>Wickerhamomycetaceae</taxon>
        <taxon>Wickerhamomyces</taxon>
    </lineage>
</organism>
<gene>
    <name evidence="2" type="ORF">WICANDRAFT_59961</name>
</gene>
<feature type="region of interest" description="Disordered" evidence="1">
    <location>
        <begin position="348"/>
        <end position="435"/>
    </location>
</feature>
<evidence type="ECO:0008006" key="4">
    <source>
        <dbReference type="Google" id="ProtNLM"/>
    </source>
</evidence>
<feature type="compositionally biased region" description="Polar residues" evidence="1">
    <location>
        <begin position="36"/>
        <end position="70"/>
    </location>
</feature>
<evidence type="ECO:0000256" key="1">
    <source>
        <dbReference type="SAM" id="MobiDB-lite"/>
    </source>
</evidence>
<reference evidence="2 3" key="1">
    <citation type="journal article" date="2016" name="Proc. Natl. Acad. Sci. U.S.A.">
        <title>Comparative genomics of biotechnologically important yeasts.</title>
        <authorList>
            <person name="Riley R."/>
            <person name="Haridas S."/>
            <person name="Wolfe K.H."/>
            <person name="Lopes M.R."/>
            <person name="Hittinger C.T."/>
            <person name="Goeker M."/>
            <person name="Salamov A.A."/>
            <person name="Wisecaver J.H."/>
            <person name="Long T.M."/>
            <person name="Calvey C.H."/>
            <person name="Aerts A.L."/>
            <person name="Barry K.W."/>
            <person name="Choi C."/>
            <person name="Clum A."/>
            <person name="Coughlan A.Y."/>
            <person name="Deshpande S."/>
            <person name="Douglass A.P."/>
            <person name="Hanson S.J."/>
            <person name="Klenk H.-P."/>
            <person name="LaButti K.M."/>
            <person name="Lapidus A."/>
            <person name="Lindquist E.A."/>
            <person name="Lipzen A.M."/>
            <person name="Meier-Kolthoff J.P."/>
            <person name="Ohm R.A."/>
            <person name="Otillar R.P."/>
            <person name="Pangilinan J.L."/>
            <person name="Peng Y."/>
            <person name="Rokas A."/>
            <person name="Rosa C.A."/>
            <person name="Scheuner C."/>
            <person name="Sibirny A.A."/>
            <person name="Slot J.C."/>
            <person name="Stielow J.B."/>
            <person name="Sun H."/>
            <person name="Kurtzman C.P."/>
            <person name="Blackwell M."/>
            <person name="Grigoriev I.V."/>
            <person name="Jeffries T.W."/>
        </authorList>
    </citation>
    <scope>NUCLEOTIDE SEQUENCE [LARGE SCALE GENOMIC DNA]</scope>
    <source>
        <strain evidence="3">ATCC 58044 / CBS 1984 / NCYC 433 / NRRL Y-366-8</strain>
    </source>
</reference>
<dbReference type="RefSeq" id="XP_019041091.1">
    <property type="nucleotide sequence ID" value="XM_019182908.1"/>
</dbReference>